<accession>A0ABS6D194</accession>
<proteinExistence type="inferred from homology"/>
<keyword evidence="3" id="KW-0326">Glycosidase</keyword>
<dbReference type="PANTHER" id="PTHR11069:SF23">
    <property type="entry name" value="LYSOSOMAL ACID GLUCOSYLCERAMIDASE"/>
    <property type="match status" value="1"/>
</dbReference>
<dbReference type="InterPro" id="IPR033453">
    <property type="entry name" value="Glyco_hydro_30_TIM-barrel"/>
</dbReference>
<evidence type="ECO:0000256" key="1">
    <source>
        <dbReference type="ARBA" id="ARBA00022729"/>
    </source>
</evidence>
<comment type="similarity">
    <text evidence="3">Belongs to the glycosyl hydrolase 30 family.</text>
</comment>
<dbReference type="Pfam" id="PF02055">
    <property type="entry name" value="Glyco_hydro_30"/>
    <property type="match status" value="1"/>
</dbReference>
<dbReference type="Proteomes" id="UP000723714">
    <property type="component" value="Unassembled WGS sequence"/>
</dbReference>
<dbReference type="Pfam" id="PF17189">
    <property type="entry name" value="Glyco_hydro_30C"/>
    <property type="match status" value="1"/>
</dbReference>
<keyword evidence="2 3" id="KW-0378">Hydrolase</keyword>
<feature type="domain" description="Glycosyl hydrolase family 30 TIM-barrel" evidence="4">
    <location>
        <begin position="47"/>
        <end position="386"/>
    </location>
</feature>
<evidence type="ECO:0000313" key="7">
    <source>
        <dbReference type="Proteomes" id="UP000723714"/>
    </source>
</evidence>
<keyword evidence="1" id="KW-0732">Signal</keyword>
<evidence type="ECO:0000256" key="3">
    <source>
        <dbReference type="RuleBase" id="RU361188"/>
    </source>
</evidence>
<organism evidence="6 7">
    <name type="scientific">Faecalicatena faecalis</name>
    <dbReference type="NCBI Taxonomy" id="2726362"/>
    <lineage>
        <taxon>Bacteria</taxon>
        <taxon>Bacillati</taxon>
        <taxon>Bacillota</taxon>
        <taxon>Clostridia</taxon>
        <taxon>Lachnospirales</taxon>
        <taxon>Lachnospiraceae</taxon>
        <taxon>Faecalicatena</taxon>
    </lineage>
</organism>
<dbReference type="RefSeq" id="WP_216240013.1">
    <property type="nucleotide sequence ID" value="NZ_JABACJ020000003.1"/>
</dbReference>
<evidence type="ECO:0000259" key="4">
    <source>
        <dbReference type="Pfam" id="PF02055"/>
    </source>
</evidence>
<reference evidence="6 7" key="1">
    <citation type="submission" date="2021-06" db="EMBL/GenBank/DDBJ databases">
        <title>Faecalicatena sp. nov. isolated from porcine feces.</title>
        <authorList>
            <person name="Oh B.S."/>
            <person name="Lee J.H."/>
        </authorList>
    </citation>
    <scope>NUCLEOTIDE SEQUENCE [LARGE SCALE GENOMIC DNA]</scope>
    <source>
        <strain evidence="6 7">AGMB00832</strain>
    </source>
</reference>
<keyword evidence="7" id="KW-1185">Reference proteome</keyword>
<protein>
    <submittedName>
        <fullName evidence="6">Glucosylceramidase</fullName>
    </submittedName>
</protein>
<dbReference type="InterPro" id="IPR033452">
    <property type="entry name" value="GH30_C"/>
</dbReference>
<evidence type="ECO:0000313" key="6">
    <source>
        <dbReference type="EMBL" id="MBU3875166.1"/>
    </source>
</evidence>
<dbReference type="EMBL" id="JABACJ020000003">
    <property type="protein sequence ID" value="MBU3875166.1"/>
    <property type="molecule type" value="Genomic_DNA"/>
</dbReference>
<evidence type="ECO:0000259" key="5">
    <source>
        <dbReference type="Pfam" id="PF17189"/>
    </source>
</evidence>
<evidence type="ECO:0000256" key="2">
    <source>
        <dbReference type="ARBA" id="ARBA00022801"/>
    </source>
</evidence>
<comment type="caution">
    <text evidence="6">The sequence shown here is derived from an EMBL/GenBank/DDBJ whole genome shotgun (WGS) entry which is preliminary data.</text>
</comment>
<feature type="domain" description="Glycosyl hydrolase family 30 beta sandwich" evidence="5">
    <location>
        <begin position="389"/>
        <end position="449"/>
    </location>
</feature>
<gene>
    <name evidence="6" type="ORF">HGO97_004970</name>
</gene>
<sequence length="460" mass="53117">MRKVEGYISSRAGKRLEKVEKEIKFEQGKYVENEMINIFPERRYQEILGFGGAFTEASAYNYARMDDEKKEKVLKAFFDKEEGLGYNFCRTHIHSCDFSLEQYTYIEENDTELKTFSIEQDQKYTIPFIQAALETSEGMILFASPWSPPAWMKSNGDMCRGGRLLDKYYGIWADYMVRYIKEYEKEGITFTAITVENEPGMPQVWESCVYTAREEAEFVHQYLRPALDRAGYQNIKIMIWDFNKEFLYERVRDSFHVPGVKDDVWGIAYHWYAGDHFAEMDMVHELYGDKPMILTEAGLGGARGEARRGAYSTWENAEIYSRELIGGFQHYMSAAVEWNLILDENGGPYHDRPMGGCKAPIIYNHETGELSIQPVYYATAQFSRFIKRGAVRLGTSTFNEEMKAAAFENPDGTVILVILNCMENPYEVFVRLEDTIAEIFVPEKSVSTYVVSKDESIKVG</sequence>
<name>A0ABS6D194_9FIRM</name>
<dbReference type="PANTHER" id="PTHR11069">
    <property type="entry name" value="GLUCOSYLCERAMIDASE"/>
    <property type="match status" value="1"/>
</dbReference>
<dbReference type="InterPro" id="IPR001139">
    <property type="entry name" value="Glyco_hydro_30"/>
</dbReference>